<reference evidence="1" key="1">
    <citation type="submission" date="2020-05" db="EMBL/GenBank/DDBJ databases">
        <authorList>
            <person name="Chiriac C."/>
            <person name="Salcher M."/>
            <person name="Ghai R."/>
            <person name="Kavagutti S V."/>
        </authorList>
    </citation>
    <scope>NUCLEOTIDE SEQUENCE</scope>
</reference>
<organism evidence="1">
    <name type="scientific">uncultured Caudovirales phage</name>
    <dbReference type="NCBI Taxonomy" id="2100421"/>
    <lineage>
        <taxon>Viruses</taxon>
        <taxon>Duplodnaviria</taxon>
        <taxon>Heunggongvirae</taxon>
        <taxon>Uroviricota</taxon>
        <taxon>Caudoviricetes</taxon>
        <taxon>Peduoviridae</taxon>
        <taxon>Maltschvirus</taxon>
        <taxon>Maltschvirus maltsch</taxon>
    </lineage>
</organism>
<proteinExistence type="predicted"/>
<evidence type="ECO:0000313" key="1">
    <source>
        <dbReference type="EMBL" id="CAB4241491.1"/>
    </source>
</evidence>
<gene>
    <name evidence="1" type="ORF">UFOVP71_29</name>
</gene>
<sequence length="64" mass="6285">MAILPATGSAITFGRVHKGYGNAAASAGSNVGLRSTLGGRLGISTGAVGLSSTFGQRTTPYSDV</sequence>
<name>A0A6J5TA67_9CAUD</name>
<dbReference type="EMBL" id="LR797824">
    <property type="protein sequence ID" value="CAB4241491.1"/>
    <property type="molecule type" value="Genomic_DNA"/>
</dbReference>
<accession>A0A6J5TA67</accession>
<protein>
    <submittedName>
        <fullName evidence="1">Uncharacterized protein</fullName>
    </submittedName>
</protein>